<evidence type="ECO:0000313" key="2">
    <source>
        <dbReference type="Proteomes" id="UP001152888"/>
    </source>
</evidence>
<dbReference type="EMBL" id="CAKOFQ010006656">
    <property type="protein sequence ID" value="CAH1954795.1"/>
    <property type="molecule type" value="Genomic_DNA"/>
</dbReference>
<keyword evidence="2" id="KW-1185">Reference proteome</keyword>
<evidence type="ECO:0000313" key="1">
    <source>
        <dbReference type="EMBL" id="CAH1954795.1"/>
    </source>
</evidence>
<reference evidence="1" key="1">
    <citation type="submission" date="2022-03" db="EMBL/GenBank/DDBJ databases">
        <authorList>
            <person name="Sayadi A."/>
        </authorList>
    </citation>
    <scope>NUCLEOTIDE SEQUENCE</scope>
</reference>
<dbReference type="AlphaFoldDB" id="A0A9P0NT08"/>
<proteinExistence type="predicted"/>
<protein>
    <submittedName>
        <fullName evidence="1">Uncharacterized protein</fullName>
    </submittedName>
</protein>
<gene>
    <name evidence="1" type="ORF">ACAOBT_LOCUS723</name>
</gene>
<organism evidence="1 2">
    <name type="scientific">Acanthoscelides obtectus</name>
    <name type="common">Bean weevil</name>
    <name type="synonym">Bruchus obtectus</name>
    <dbReference type="NCBI Taxonomy" id="200917"/>
    <lineage>
        <taxon>Eukaryota</taxon>
        <taxon>Metazoa</taxon>
        <taxon>Ecdysozoa</taxon>
        <taxon>Arthropoda</taxon>
        <taxon>Hexapoda</taxon>
        <taxon>Insecta</taxon>
        <taxon>Pterygota</taxon>
        <taxon>Neoptera</taxon>
        <taxon>Endopterygota</taxon>
        <taxon>Coleoptera</taxon>
        <taxon>Polyphaga</taxon>
        <taxon>Cucujiformia</taxon>
        <taxon>Chrysomeloidea</taxon>
        <taxon>Chrysomelidae</taxon>
        <taxon>Bruchinae</taxon>
        <taxon>Bruchini</taxon>
        <taxon>Acanthoscelides</taxon>
    </lineage>
</organism>
<dbReference type="Proteomes" id="UP001152888">
    <property type="component" value="Unassembled WGS sequence"/>
</dbReference>
<name>A0A9P0NT08_ACAOB</name>
<comment type="caution">
    <text evidence="1">The sequence shown here is derived from an EMBL/GenBank/DDBJ whole genome shotgun (WGS) entry which is preliminary data.</text>
</comment>
<sequence>MSYYQKVLLEILYIKQEWHNQYIKKFVWLESQWRIPTEKMKKTSKWIQG</sequence>
<accession>A0A9P0NT08</accession>